<evidence type="ECO:0000256" key="5">
    <source>
        <dbReference type="ARBA" id="ARBA00022694"/>
    </source>
</evidence>
<dbReference type="InterPro" id="IPR002905">
    <property type="entry name" value="Trm1"/>
</dbReference>
<keyword evidence="1 9" id="KW-0820">tRNA-binding</keyword>
<evidence type="ECO:0000256" key="6">
    <source>
        <dbReference type="ARBA" id="ARBA00022884"/>
    </source>
</evidence>
<evidence type="ECO:0000256" key="3">
    <source>
        <dbReference type="ARBA" id="ARBA00022679"/>
    </source>
</evidence>
<dbReference type="GO" id="GO:0160104">
    <property type="term" value="F:tRNA (guanine(26)-N2)-dimethyltransferase activity"/>
    <property type="evidence" value="ECO:0007669"/>
    <property type="project" value="UniProtKB-EC"/>
</dbReference>
<dbReference type="GO" id="GO:0002940">
    <property type="term" value="P:tRNA N2-guanine methylation"/>
    <property type="evidence" value="ECO:0007669"/>
    <property type="project" value="TreeGrafter"/>
</dbReference>
<dbReference type="GO" id="GO:0000049">
    <property type="term" value="F:tRNA binding"/>
    <property type="evidence" value="ECO:0007669"/>
    <property type="project" value="UniProtKB-UniRule"/>
</dbReference>
<keyword evidence="5 9" id="KW-0819">tRNA processing</keyword>
<dbReference type="Gene3D" id="3.40.50.150">
    <property type="entry name" value="Vaccinia Virus protein VP39"/>
    <property type="match status" value="1"/>
</dbReference>
<keyword evidence="10" id="KW-1185">Reference proteome</keyword>
<gene>
    <name evidence="11" type="primary">LOC113794511</name>
</gene>
<evidence type="ECO:0000256" key="9">
    <source>
        <dbReference type="PROSITE-ProRule" id="PRU00958"/>
    </source>
</evidence>
<dbReference type="InterPro" id="IPR029063">
    <property type="entry name" value="SAM-dependent_MTases_sf"/>
</dbReference>
<keyword evidence="6 9" id="KW-0694">RNA-binding</keyword>
<dbReference type="EC" id="2.1.1.216" evidence="7"/>
<name>A0A6P6Y600_DERPT</name>
<dbReference type="OrthoDB" id="6349953at2759"/>
<evidence type="ECO:0000256" key="7">
    <source>
        <dbReference type="ARBA" id="ARBA00039099"/>
    </source>
</evidence>
<keyword evidence="4 9" id="KW-0949">S-adenosyl-L-methionine</keyword>
<accession>A0A6P6Y600</accession>
<feature type="non-terminal residue" evidence="11">
    <location>
        <position position="162"/>
    </location>
</feature>
<dbReference type="Proteomes" id="UP000515146">
    <property type="component" value="Unplaced"/>
</dbReference>
<dbReference type="KEGG" id="dpte:113794511"/>
<sequence>MRNRALNGVPAALLHVTRKDANQLLYESLYSGAPRFNVIDVDPYGSIAPFSASAVQAVADGGLLCFTSTDMPVLGGNDPAVAFARYGGCTLKAPFLHEMSLRVLLFHVCSLAAQHRRHVEPLLSLSVDFYVRLFVRRQKIQCLLNALEQELPDVPFFYSLDH</sequence>
<reference evidence="11" key="1">
    <citation type="submission" date="2025-08" db="UniProtKB">
        <authorList>
            <consortium name="RefSeq"/>
        </authorList>
    </citation>
    <scope>IDENTIFICATION</scope>
    <source>
        <strain evidence="11">Airmid</strain>
    </source>
</reference>
<dbReference type="SUPFAM" id="SSF53335">
    <property type="entry name" value="S-adenosyl-L-methionine-dependent methyltransferases"/>
    <property type="match status" value="1"/>
</dbReference>
<evidence type="ECO:0000256" key="1">
    <source>
        <dbReference type="ARBA" id="ARBA00022555"/>
    </source>
</evidence>
<comment type="catalytic activity">
    <reaction evidence="8">
        <text>guanosine(26) in tRNA + 2 S-adenosyl-L-methionine = N(2)-dimethylguanosine(26) in tRNA + 2 S-adenosyl-L-homocysteine + 2 H(+)</text>
        <dbReference type="Rhea" id="RHEA:43140"/>
        <dbReference type="Rhea" id="RHEA-COMP:10359"/>
        <dbReference type="Rhea" id="RHEA-COMP:10360"/>
        <dbReference type="ChEBI" id="CHEBI:15378"/>
        <dbReference type="ChEBI" id="CHEBI:57856"/>
        <dbReference type="ChEBI" id="CHEBI:59789"/>
        <dbReference type="ChEBI" id="CHEBI:74269"/>
        <dbReference type="ChEBI" id="CHEBI:74513"/>
        <dbReference type="EC" id="2.1.1.216"/>
    </reaction>
</comment>
<evidence type="ECO:0000256" key="2">
    <source>
        <dbReference type="ARBA" id="ARBA00022603"/>
    </source>
</evidence>
<proteinExistence type="inferred from homology"/>
<evidence type="ECO:0000313" key="10">
    <source>
        <dbReference type="Proteomes" id="UP000515146"/>
    </source>
</evidence>
<dbReference type="AlphaFoldDB" id="A0A6P6Y600"/>
<dbReference type="GO" id="GO:0005634">
    <property type="term" value="C:nucleus"/>
    <property type="evidence" value="ECO:0007669"/>
    <property type="project" value="TreeGrafter"/>
</dbReference>
<keyword evidence="3 9" id="KW-0808">Transferase</keyword>
<dbReference type="InParanoid" id="A0A6P6Y600"/>
<evidence type="ECO:0000256" key="4">
    <source>
        <dbReference type="ARBA" id="ARBA00022691"/>
    </source>
</evidence>
<dbReference type="RefSeq" id="XP_027200426.1">
    <property type="nucleotide sequence ID" value="XM_027344625.1"/>
</dbReference>
<organism evidence="10 11">
    <name type="scientific">Dermatophagoides pteronyssinus</name>
    <name type="common">European house dust mite</name>
    <dbReference type="NCBI Taxonomy" id="6956"/>
    <lineage>
        <taxon>Eukaryota</taxon>
        <taxon>Metazoa</taxon>
        <taxon>Ecdysozoa</taxon>
        <taxon>Arthropoda</taxon>
        <taxon>Chelicerata</taxon>
        <taxon>Arachnida</taxon>
        <taxon>Acari</taxon>
        <taxon>Acariformes</taxon>
        <taxon>Sarcoptiformes</taxon>
        <taxon>Astigmata</taxon>
        <taxon>Psoroptidia</taxon>
        <taxon>Analgoidea</taxon>
        <taxon>Pyroglyphidae</taxon>
        <taxon>Dermatophagoidinae</taxon>
        <taxon>Dermatophagoides</taxon>
    </lineage>
</organism>
<evidence type="ECO:0000256" key="8">
    <source>
        <dbReference type="ARBA" id="ARBA00051897"/>
    </source>
</evidence>
<dbReference type="PANTHER" id="PTHR10631">
    <property type="entry name" value="N 2 ,N 2 -DIMETHYLGUANOSINE TRNA METHYLTRANSFERASE"/>
    <property type="match status" value="1"/>
</dbReference>
<dbReference type="Pfam" id="PF02005">
    <property type="entry name" value="TRM"/>
    <property type="match status" value="1"/>
</dbReference>
<dbReference type="PROSITE" id="PS51626">
    <property type="entry name" value="SAM_MT_TRM1"/>
    <property type="match status" value="1"/>
</dbReference>
<keyword evidence="2 9" id="KW-0489">Methyltransferase</keyword>
<dbReference type="PANTHER" id="PTHR10631:SF3">
    <property type="entry name" value="TRNA (GUANINE(26)-N(2))-DIMETHYLTRANSFERASE"/>
    <property type="match status" value="1"/>
</dbReference>
<protein>
    <recommendedName>
        <fullName evidence="7">tRNA (guanine(26)-N(2))-dimethyltransferase</fullName>
        <ecNumber evidence="7">2.1.1.216</ecNumber>
    </recommendedName>
</protein>
<evidence type="ECO:0000313" key="11">
    <source>
        <dbReference type="RefSeq" id="XP_027200426.1"/>
    </source>
</evidence>
<comment type="similarity">
    <text evidence="9">Belongs to the class I-like SAM-binding methyltransferase superfamily. Trm1 family.</text>
</comment>